<dbReference type="SUPFAM" id="SSF53474">
    <property type="entry name" value="alpha/beta-Hydrolases"/>
    <property type="match status" value="1"/>
</dbReference>
<dbReference type="Pfam" id="PF06441">
    <property type="entry name" value="EHN"/>
    <property type="match status" value="1"/>
</dbReference>
<evidence type="ECO:0000256" key="4">
    <source>
        <dbReference type="PIRSR" id="PIRSR001112-1"/>
    </source>
</evidence>
<dbReference type="PIRSF" id="PIRSF001112">
    <property type="entry name" value="Epoxide_hydrolase"/>
    <property type="match status" value="1"/>
</dbReference>
<dbReference type="InterPro" id="IPR016292">
    <property type="entry name" value="Epoxide_hydrolase"/>
</dbReference>
<proteinExistence type="inferred from homology"/>
<dbReference type="InterPro" id="IPR010497">
    <property type="entry name" value="Epoxide_hydro_N"/>
</dbReference>
<dbReference type="EMBL" id="FOFS01000001">
    <property type="protein sequence ID" value="SEP71133.1"/>
    <property type="molecule type" value="Genomic_DNA"/>
</dbReference>
<reference evidence="6 7" key="1">
    <citation type="submission" date="2016-10" db="EMBL/GenBank/DDBJ databases">
        <authorList>
            <person name="de Groot N.N."/>
        </authorList>
    </citation>
    <scope>NUCLEOTIDE SEQUENCE [LARGE SCALE GENOMIC DNA]</scope>
    <source>
        <strain evidence="6 7">DSM 25927</strain>
    </source>
</reference>
<feature type="domain" description="Epoxide hydrolase N-terminal" evidence="5">
    <location>
        <begin position="5"/>
        <end position="110"/>
    </location>
</feature>
<dbReference type="AlphaFoldDB" id="A0A1H9A3Q1"/>
<dbReference type="InterPro" id="IPR029058">
    <property type="entry name" value="AB_hydrolase_fold"/>
</dbReference>
<keyword evidence="7" id="KW-1185">Reference proteome</keyword>
<gene>
    <name evidence="6" type="ORF">SAMN04488038_101258</name>
</gene>
<dbReference type="PANTHER" id="PTHR21661">
    <property type="entry name" value="EPOXIDE HYDROLASE 1-RELATED"/>
    <property type="match status" value="1"/>
</dbReference>
<dbReference type="STRING" id="489703.SAMN04488038_101258"/>
<dbReference type="Gene3D" id="3.40.50.1820">
    <property type="entry name" value="alpha/beta hydrolase"/>
    <property type="match status" value="1"/>
</dbReference>
<accession>A0A1H9A3Q1</accession>
<dbReference type="InterPro" id="IPR000639">
    <property type="entry name" value="Epox_hydrolase-like"/>
</dbReference>
<name>A0A1H9A3Q1_9GAMM</name>
<evidence type="ECO:0000256" key="1">
    <source>
        <dbReference type="ARBA" id="ARBA00010088"/>
    </source>
</evidence>
<keyword evidence="3" id="KW-0378">Hydrolase</keyword>
<dbReference type="PRINTS" id="PR00412">
    <property type="entry name" value="EPOXHYDRLASE"/>
</dbReference>
<dbReference type="OrthoDB" id="9780765at2"/>
<dbReference type="GO" id="GO:0097176">
    <property type="term" value="P:epoxide metabolic process"/>
    <property type="evidence" value="ECO:0007669"/>
    <property type="project" value="TreeGrafter"/>
</dbReference>
<evidence type="ECO:0000256" key="2">
    <source>
        <dbReference type="ARBA" id="ARBA00022797"/>
    </source>
</evidence>
<sequence length="380" mass="43059">MSTSVTPFHLEIPQSDIEDLQQRLRRTRWPDRETADAWEQGVPLAKARELVEYWLHRYDWRRCEAALNRLPQFTTQIEGLRFHFIHLRSPHAEARPLLITHGWPGSVLEFMKVMAPLTEPTKFGGRAQDAFHLVLPTLPGFGFSDKPAQPGWGVNKIASAWAALMNRLGYERYLAQGGDWGAVVTTMLGVQKPAGLKGIHLNLPLVLPRDPGGELSAAEKAMLEQVHYYAEWDSGYSHQQSTRPQTLGYALADSPVGQAMWIYEKFHRWTDAGGDPAAAFGHDALLDIISAYWFSNSAASSARIYWESYKNVFFAQQLDLPVGCSIFPKELYRAPRSWAERCMSKLVYWNELDKGGHFAAFEQPGLFVQELRAWARCIAV</sequence>
<dbReference type="GO" id="GO:0004301">
    <property type="term" value="F:epoxide hydrolase activity"/>
    <property type="evidence" value="ECO:0007669"/>
    <property type="project" value="TreeGrafter"/>
</dbReference>
<feature type="active site" description="Proton donor" evidence="4">
    <location>
        <position position="305"/>
    </location>
</feature>
<evidence type="ECO:0000313" key="6">
    <source>
        <dbReference type="EMBL" id="SEP71133.1"/>
    </source>
</evidence>
<dbReference type="RefSeq" id="WP_093280940.1">
    <property type="nucleotide sequence ID" value="NZ_FOFS01000001.1"/>
</dbReference>
<evidence type="ECO:0000259" key="5">
    <source>
        <dbReference type="Pfam" id="PF06441"/>
    </source>
</evidence>
<organism evidence="6 7">
    <name type="scientific">Solimonas aquatica</name>
    <dbReference type="NCBI Taxonomy" id="489703"/>
    <lineage>
        <taxon>Bacteria</taxon>
        <taxon>Pseudomonadati</taxon>
        <taxon>Pseudomonadota</taxon>
        <taxon>Gammaproteobacteria</taxon>
        <taxon>Nevskiales</taxon>
        <taxon>Nevskiaceae</taxon>
        <taxon>Solimonas</taxon>
    </lineage>
</organism>
<evidence type="ECO:0000313" key="7">
    <source>
        <dbReference type="Proteomes" id="UP000199233"/>
    </source>
</evidence>
<feature type="active site" description="Nucleophile" evidence="4">
    <location>
        <position position="179"/>
    </location>
</feature>
<comment type="similarity">
    <text evidence="1">Belongs to the peptidase S33 family.</text>
</comment>
<protein>
    <submittedName>
        <fullName evidence="6">Pimeloyl-ACP methyl ester carboxylesterase</fullName>
    </submittedName>
</protein>
<evidence type="ECO:0000256" key="3">
    <source>
        <dbReference type="ARBA" id="ARBA00022801"/>
    </source>
</evidence>
<feature type="active site" description="Proton acceptor" evidence="4">
    <location>
        <position position="357"/>
    </location>
</feature>
<dbReference type="PANTHER" id="PTHR21661:SF35">
    <property type="entry name" value="EPOXIDE HYDROLASE"/>
    <property type="match status" value="1"/>
</dbReference>
<keyword evidence="2" id="KW-0058">Aromatic hydrocarbons catabolism</keyword>
<dbReference type="Proteomes" id="UP000199233">
    <property type="component" value="Unassembled WGS sequence"/>
</dbReference>